<dbReference type="PROSITE" id="PS00086">
    <property type="entry name" value="CYTOCHROME_P450"/>
    <property type="match status" value="1"/>
</dbReference>
<dbReference type="PRINTS" id="PR00385">
    <property type="entry name" value="P450"/>
</dbReference>
<evidence type="ECO:0000313" key="10">
    <source>
        <dbReference type="EMBL" id="KAI1857101.1"/>
    </source>
</evidence>
<dbReference type="PANTHER" id="PTHR24305:SF230">
    <property type="entry name" value="P450, PUTATIVE (EUROFUNG)-RELATED"/>
    <property type="match status" value="1"/>
</dbReference>
<dbReference type="InterPro" id="IPR001128">
    <property type="entry name" value="Cyt_P450"/>
</dbReference>
<comment type="caution">
    <text evidence="10">The sequence shown here is derived from an EMBL/GenBank/DDBJ whole genome shotgun (WGS) entry which is preliminary data.</text>
</comment>
<dbReference type="InterPro" id="IPR002401">
    <property type="entry name" value="Cyt_P450_E_grp-I"/>
</dbReference>
<comment type="cofactor">
    <cofactor evidence="1 8">
        <name>heme</name>
        <dbReference type="ChEBI" id="CHEBI:30413"/>
    </cofactor>
</comment>
<evidence type="ECO:0000256" key="8">
    <source>
        <dbReference type="PIRSR" id="PIRSR602401-1"/>
    </source>
</evidence>
<evidence type="ECO:0000256" key="5">
    <source>
        <dbReference type="ARBA" id="ARBA00023002"/>
    </source>
</evidence>
<dbReference type="GO" id="GO:0009403">
    <property type="term" value="P:toxin biosynthetic process"/>
    <property type="evidence" value="ECO:0007669"/>
    <property type="project" value="UniProtKB-ARBA"/>
</dbReference>
<dbReference type="PRINTS" id="PR00463">
    <property type="entry name" value="EP450I"/>
</dbReference>
<dbReference type="GO" id="GO:0020037">
    <property type="term" value="F:heme binding"/>
    <property type="evidence" value="ECO:0007669"/>
    <property type="project" value="InterPro"/>
</dbReference>
<reference evidence="10" key="1">
    <citation type="submission" date="2021-03" db="EMBL/GenBank/DDBJ databases">
        <title>Revisited historic fungal species revealed as producer of novel bioactive compounds through whole genome sequencing and comparative genomics.</title>
        <authorList>
            <person name="Vignolle G.A."/>
            <person name="Hochenegger N."/>
            <person name="Mach R.L."/>
            <person name="Mach-Aigner A.R."/>
            <person name="Javad Rahimi M."/>
            <person name="Salim K.A."/>
            <person name="Chan C.M."/>
            <person name="Lim L.B.L."/>
            <person name="Cai F."/>
            <person name="Druzhinina I.S."/>
            <person name="U'Ren J.M."/>
            <person name="Derntl C."/>
        </authorList>
    </citation>
    <scope>NUCLEOTIDE SEQUENCE</scope>
    <source>
        <strain evidence="10">TUCIM 5799</strain>
    </source>
</reference>
<feature type="binding site" description="axial binding residue" evidence="8">
    <location>
        <position position="442"/>
    </location>
    <ligand>
        <name>heme</name>
        <dbReference type="ChEBI" id="CHEBI:30413"/>
    </ligand>
    <ligandPart>
        <name>Fe</name>
        <dbReference type="ChEBI" id="CHEBI:18248"/>
    </ligandPart>
</feature>
<evidence type="ECO:0000256" key="1">
    <source>
        <dbReference type="ARBA" id="ARBA00001971"/>
    </source>
</evidence>
<proteinExistence type="inferred from homology"/>
<dbReference type="SUPFAM" id="SSF48264">
    <property type="entry name" value="Cytochrome P450"/>
    <property type="match status" value="1"/>
</dbReference>
<keyword evidence="4 8" id="KW-0479">Metal-binding</keyword>
<dbReference type="GO" id="GO:0004497">
    <property type="term" value="F:monooxygenase activity"/>
    <property type="evidence" value="ECO:0007669"/>
    <property type="project" value="UniProtKB-KW"/>
</dbReference>
<dbReference type="InterPro" id="IPR017972">
    <property type="entry name" value="Cyt_P450_CS"/>
</dbReference>
<keyword evidence="7 9" id="KW-0503">Monooxygenase</keyword>
<gene>
    <name evidence="10" type="ORF">JX265_011302</name>
</gene>
<dbReference type="CDD" id="cd11058">
    <property type="entry name" value="CYP60B-like"/>
    <property type="match status" value="1"/>
</dbReference>
<dbReference type="GO" id="GO:0005506">
    <property type="term" value="F:iron ion binding"/>
    <property type="evidence" value="ECO:0007669"/>
    <property type="project" value="InterPro"/>
</dbReference>
<dbReference type="FunFam" id="1.10.630.10:FF:000047">
    <property type="entry name" value="Cytochrome P450 monooxygenase"/>
    <property type="match status" value="1"/>
</dbReference>
<keyword evidence="5 9" id="KW-0560">Oxidoreductase</keyword>
<evidence type="ECO:0000256" key="4">
    <source>
        <dbReference type="ARBA" id="ARBA00022723"/>
    </source>
</evidence>
<dbReference type="Pfam" id="PF00067">
    <property type="entry name" value="p450"/>
    <property type="match status" value="1"/>
</dbReference>
<evidence type="ECO:0000256" key="3">
    <source>
        <dbReference type="ARBA" id="ARBA00022617"/>
    </source>
</evidence>
<sequence>MEQAITMDGALRMGNLFFLCFAVTLTSWIIAEALYNLFFHPLRTFPGPLLWRAFRLPFVIKAIQGRLAFDMLSIHEQYGPVVRIAPNELAFAHSSAWHDIMGGKQDFAKWDEYYKVQDRQATNIMFAPAEEHAKMRRAAGFGFSDRTLREMEPLIQNSIGLLIRRLRDHCKSSEAYGKVDMSAWYNFTTFDLIGNLVMGESYHCLENADYHPWVRPIFQVTYISAIMSSLGHYPWFKSTLLRLFRPIISRKILNHQAYTRAKLAERMKVNRIDLVQAMLDINRDNEVEMDKLVMNASVLIVAGSETTATVLSGVTYLLLSHPDKLARLADEVRNAFESEDDITVVKVSQLDYMLACLEETMRLYPPVPIGMPRIVPKGGRIIGGSYVPENTHVAIWHRALYRNPAYFTHPTSFCPERFQGDPKFVDDEREVLQPFHVGKRNCIGRSLAYIEMRLVLARMLFNFDMVLNDESRDWMANQRAYNIWSKPPLHVRLSPRSLN</sequence>
<evidence type="ECO:0008006" key="12">
    <source>
        <dbReference type="Google" id="ProtNLM"/>
    </source>
</evidence>
<dbReference type="Gene3D" id="1.10.630.10">
    <property type="entry name" value="Cytochrome P450"/>
    <property type="match status" value="1"/>
</dbReference>
<evidence type="ECO:0000256" key="6">
    <source>
        <dbReference type="ARBA" id="ARBA00023004"/>
    </source>
</evidence>
<keyword evidence="6 8" id="KW-0408">Iron</keyword>
<keyword evidence="3 8" id="KW-0349">Heme</keyword>
<evidence type="ECO:0000256" key="7">
    <source>
        <dbReference type="ARBA" id="ARBA00023033"/>
    </source>
</evidence>
<protein>
    <recommendedName>
        <fullName evidence="12">Cytochrome P450</fullName>
    </recommendedName>
</protein>
<dbReference type="InterPro" id="IPR050121">
    <property type="entry name" value="Cytochrome_P450_monoxygenase"/>
</dbReference>
<keyword evidence="11" id="KW-1185">Reference proteome</keyword>
<evidence type="ECO:0000256" key="2">
    <source>
        <dbReference type="ARBA" id="ARBA00010617"/>
    </source>
</evidence>
<dbReference type="Proteomes" id="UP000829685">
    <property type="component" value="Unassembled WGS sequence"/>
</dbReference>
<comment type="similarity">
    <text evidence="2 9">Belongs to the cytochrome P450 family.</text>
</comment>
<dbReference type="GO" id="GO:0016705">
    <property type="term" value="F:oxidoreductase activity, acting on paired donors, with incorporation or reduction of molecular oxygen"/>
    <property type="evidence" value="ECO:0007669"/>
    <property type="project" value="InterPro"/>
</dbReference>
<dbReference type="InterPro" id="IPR036396">
    <property type="entry name" value="Cyt_P450_sf"/>
</dbReference>
<dbReference type="EMBL" id="JAFIMR010000041">
    <property type="protein sequence ID" value="KAI1857101.1"/>
    <property type="molecule type" value="Genomic_DNA"/>
</dbReference>
<dbReference type="AlphaFoldDB" id="A0A9P9WCE6"/>
<accession>A0A9P9WCE6</accession>
<evidence type="ECO:0000313" key="11">
    <source>
        <dbReference type="Proteomes" id="UP000829685"/>
    </source>
</evidence>
<name>A0A9P9WCE6_9PEZI</name>
<evidence type="ECO:0000256" key="9">
    <source>
        <dbReference type="RuleBase" id="RU000461"/>
    </source>
</evidence>
<dbReference type="PANTHER" id="PTHR24305">
    <property type="entry name" value="CYTOCHROME P450"/>
    <property type="match status" value="1"/>
</dbReference>
<organism evidence="10 11">
    <name type="scientific">Neoarthrinium moseri</name>
    <dbReference type="NCBI Taxonomy" id="1658444"/>
    <lineage>
        <taxon>Eukaryota</taxon>
        <taxon>Fungi</taxon>
        <taxon>Dikarya</taxon>
        <taxon>Ascomycota</taxon>
        <taxon>Pezizomycotina</taxon>
        <taxon>Sordariomycetes</taxon>
        <taxon>Xylariomycetidae</taxon>
        <taxon>Amphisphaeriales</taxon>
        <taxon>Apiosporaceae</taxon>
        <taxon>Neoarthrinium</taxon>
    </lineage>
</organism>